<dbReference type="AlphaFoldDB" id="A0A069PWS6"/>
<keyword evidence="3" id="KW-1185">Reference proteome</keyword>
<evidence type="ECO:0000256" key="1">
    <source>
        <dbReference type="SAM" id="MobiDB-lite"/>
    </source>
</evidence>
<feature type="region of interest" description="Disordered" evidence="1">
    <location>
        <begin position="84"/>
        <end position="138"/>
    </location>
</feature>
<gene>
    <name evidence="2" type="ORF">BG61_15115</name>
</gene>
<protein>
    <submittedName>
        <fullName evidence="2">Uncharacterized protein</fullName>
    </submittedName>
</protein>
<sequence length="138" mass="14361">MTTKPSERIVVFVTPAQKLAISNTAESLGISISELMRRAVLNFNATSEQIKVAGIVDRLRAPKAPDPLDVALRHVAERAAAREARDAAAKAAANAAAAEKAAASVKPPRSENIDESDEADDASGAGEDASLTGGRSRQ</sequence>
<dbReference type="Pfam" id="PF21983">
    <property type="entry name" value="NikA-like"/>
    <property type="match status" value="1"/>
</dbReference>
<organism evidence="2 3">
    <name type="scientific">Caballeronia glathei</name>
    <dbReference type="NCBI Taxonomy" id="60547"/>
    <lineage>
        <taxon>Bacteria</taxon>
        <taxon>Pseudomonadati</taxon>
        <taxon>Pseudomonadota</taxon>
        <taxon>Betaproteobacteria</taxon>
        <taxon>Burkholderiales</taxon>
        <taxon>Burkholderiaceae</taxon>
        <taxon>Caballeronia</taxon>
    </lineage>
</organism>
<feature type="compositionally biased region" description="Low complexity" evidence="1">
    <location>
        <begin position="89"/>
        <end position="103"/>
    </location>
</feature>
<reference evidence="2 3" key="1">
    <citation type="submission" date="2014-03" db="EMBL/GenBank/DDBJ databases">
        <title>Draft Genome Sequences of Four Burkholderia Strains.</title>
        <authorList>
            <person name="Liu X.Y."/>
            <person name="Li C.X."/>
            <person name="Xu J.H."/>
        </authorList>
    </citation>
    <scope>NUCLEOTIDE SEQUENCE [LARGE SCALE GENOMIC DNA]</scope>
    <source>
        <strain evidence="2 3">DSM 50014</strain>
    </source>
</reference>
<dbReference type="InterPro" id="IPR053842">
    <property type="entry name" value="NikA-like"/>
</dbReference>
<dbReference type="RefSeq" id="WP_035933179.1">
    <property type="nucleotide sequence ID" value="NZ_CADFFX010000011.1"/>
</dbReference>
<comment type="caution">
    <text evidence="2">The sequence shown here is derived from an EMBL/GenBank/DDBJ whole genome shotgun (WGS) entry which is preliminary data.</text>
</comment>
<name>A0A069PWS6_9BURK</name>
<dbReference type="EMBL" id="JFHC01000023">
    <property type="protein sequence ID" value="KDR41821.1"/>
    <property type="molecule type" value="Genomic_DNA"/>
</dbReference>
<proteinExistence type="predicted"/>
<accession>A0A069PWS6</accession>
<evidence type="ECO:0000313" key="2">
    <source>
        <dbReference type="EMBL" id="KDR41821.1"/>
    </source>
</evidence>
<dbReference type="Proteomes" id="UP000027466">
    <property type="component" value="Unassembled WGS sequence"/>
</dbReference>
<evidence type="ECO:0000313" key="3">
    <source>
        <dbReference type="Proteomes" id="UP000027466"/>
    </source>
</evidence>